<dbReference type="GO" id="GO:0000329">
    <property type="term" value="C:fungal-type vacuole membrane"/>
    <property type="evidence" value="ECO:0007669"/>
    <property type="project" value="TreeGrafter"/>
</dbReference>
<feature type="region of interest" description="Disordered" evidence="5">
    <location>
        <begin position="243"/>
        <end position="280"/>
    </location>
</feature>
<dbReference type="GO" id="GO:0003924">
    <property type="term" value="F:GTPase activity"/>
    <property type="evidence" value="ECO:0007669"/>
    <property type="project" value="UniProtKB-UniRule"/>
</dbReference>
<reference evidence="6 7" key="1">
    <citation type="journal article" date="2018" name="Mol. Biol. Evol.">
        <title>Broad Genomic Sampling Reveals a Smut Pathogenic Ancestry of the Fungal Clade Ustilaginomycotina.</title>
        <authorList>
            <person name="Kijpornyongpan T."/>
            <person name="Mondo S.J."/>
            <person name="Barry K."/>
            <person name="Sandor L."/>
            <person name="Lee J."/>
            <person name="Lipzen A."/>
            <person name="Pangilinan J."/>
            <person name="LaButti K."/>
            <person name="Hainaut M."/>
            <person name="Henrissat B."/>
            <person name="Grigoriev I.V."/>
            <person name="Spatafora J.W."/>
            <person name="Aime M.C."/>
        </authorList>
    </citation>
    <scope>NUCLEOTIDE SEQUENCE [LARGE SCALE GENOMIC DNA]</scope>
    <source>
        <strain evidence="6 7">MCA 4186</strain>
    </source>
</reference>
<comment type="function">
    <text evidence="4">GTPase involved in activation of the TORC1 signaling pathway, which promotes growth and represses autophagy in nutrient-rich conditions.</text>
</comment>
<keyword evidence="7" id="KW-1185">Reference proteome</keyword>
<keyword evidence="3 4" id="KW-0342">GTP-binding</keyword>
<evidence type="ECO:0000256" key="4">
    <source>
        <dbReference type="RuleBase" id="RU367014"/>
    </source>
</evidence>
<dbReference type="PANTHER" id="PTHR11259">
    <property type="entry name" value="RAS-RELATED GTP BINDING RAG/GTR YEAST"/>
    <property type="match status" value="1"/>
</dbReference>
<dbReference type="Proteomes" id="UP000245946">
    <property type="component" value="Unassembled WGS sequence"/>
</dbReference>
<evidence type="ECO:0000256" key="1">
    <source>
        <dbReference type="ARBA" id="ARBA00007756"/>
    </source>
</evidence>
<dbReference type="GO" id="GO:0005525">
    <property type="term" value="F:GTP binding"/>
    <property type="evidence" value="ECO:0007669"/>
    <property type="project" value="UniProtKB-UniRule"/>
</dbReference>
<dbReference type="GO" id="GO:0005634">
    <property type="term" value="C:nucleus"/>
    <property type="evidence" value="ECO:0007669"/>
    <property type="project" value="TreeGrafter"/>
</dbReference>
<comment type="subunit">
    <text evidence="4">Component of the GSE complex.</text>
</comment>
<evidence type="ECO:0000256" key="5">
    <source>
        <dbReference type="SAM" id="MobiDB-lite"/>
    </source>
</evidence>
<dbReference type="Pfam" id="PF04670">
    <property type="entry name" value="Gtr1_RagA"/>
    <property type="match status" value="2"/>
</dbReference>
<dbReference type="GO" id="GO:0009267">
    <property type="term" value="P:cellular response to starvation"/>
    <property type="evidence" value="ECO:0007669"/>
    <property type="project" value="TreeGrafter"/>
</dbReference>
<dbReference type="GO" id="GO:1990131">
    <property type="term" value="C:Gtr1-Gtr2 GTPase complex"/>
    <property type="evidence" value="ECO:0007669"/>
    <property type="project" value="UniProtKB-UniRule"/>
</dbReference>
<dbReference type="GO" id="GO:1904263">
    <property type="term" value="P:positive regulation of TORC1 signaling"/>
    <property type="evidence" value="ECO:0007669"/>
    <property type="project" value="TreeGrafter"/>
</dbReference>
<evidence type="ECO:0000256" key="3">
    <source>
        <dbReference type="ARBA" id="ARBA00023134"/>
    </source>
</evidence>
<dbReference type="PANTHER" id="PTHR11259:SF2">
    <property type="entry name" value="GH16429P"/>
    <property type="match status" value="1"/>
</dbReference>
<dbReference type="SUPFAM" id="SSF52540">
    <property type="entry name" value="P-loop containing nucleoside triphosphate hydrolases"/>
    <property type="match status" value="1"/>
</dbReference>
<name>A0A316Z7J6_9BASI</name>
<evidence type="ECO:0000313" key="7">
    <source>
        <dbReference type="Proteomes" id="UP000245946"/>
    </source>
</evidence>
<dbReference type="RefSeq" id="XP_025598036.1">
    <property type="nucleotide sequence ID" value="XM_025742587.1"/>
</dbReference>
<dbReference type="STRING" id="58919.A0A316Z7J6"/>
<dbReference type="InterPro" id="IPR027417">
    <property type="entry name" value="P-loop_NTPase"/>
</dbReference>
<dbReference type="GO" id="GO:0010507">
    <property type="term" value="P:negative regulation of autophagy"/>
    <property type="evidence" value="ECO:0007669"/>
    <property type="project" value="TreeGrafter"/>
</dbReference>
<gene>
    <name evidence="6" type="ORF">FA09DRAFT_330402</name>
</gene>
<keyword evidence="2 4" id="KW-0547">Nucleotide-binding</keyword>
<evidence type="ECO:0000313" key="6">
    <source>
        <dbReference type="EMBL" id="PWN97757.1"/>
    </source>
</evidence>
<comment type="similarity">
    <text evidence="1 4">Belongs to the GTR/RAG GTP-binding protein family.</text>
</comment>
<organism evidence="6 7">
    <name type="scientific">Tilletiopsis washingtonensis</name>
    <dbReference type="NCBI Taxonomy" id="58919"/>
    <lineage>
        <taxon>Eukaryota</taxon>
        <taxon>Fungi</taxon>
        <taxon>Dikarya</taxon>
        <taxon>Basidiomycota</taxon>
        <taxon>Ustilaginomycotina</taxon>
        <taxon>Exobasidiomycetes</taxon>
        <taxon>Entylomatales</taxon>
        <taxon>Entylomatales incertae sedis</taxon>
        <taxon>Tilletiopsis</taxon>
    </lineage>
</organism>
<dbReference type="GeneID" id="37270131"/>
<dbReference type="EMBL" id="KZ819294">
    <property type="protein sequence ID" value="PWN97757.1"/>
    <property type="molecule type" value="Genomic_DNA"/>
</dbReference>
<proteinExistence type="inferred from homology"/>
<accession>A0A316Z7J6</accession>
<sequence length="461" mass="48620">MPVSSPPSRPASPLPPQNILLLGLRRSGKSSLLSVVYKALPPHETLFLDSTLRSHHLDVCAWEPVRFWDGPGLSASATEGGAGAAAAVQEKGKATGTAGGLEWTQVGAVIFVIDAQDDYFDALARLHSVLLDAYAHNPEILFHVFVHKVDGLSDDYKYDTQRDIEQRVLDNLSDASASFTFAPCAYEILRQSAAAAPALPALPSGPASAVGARPAGDHTNPASASASAFASLAGQGNAMTSSALSRAAGLTPETHTAGSSGVRDVATSPRPGGSHIAASSSAAAAAGSGAPTNVNLDTDVRLTFHTTSIFDSSVNVAFSRMLQGLLQRGMEETLEGLCNSLCSANKLDKVFLFDVPTRTYIAADTSPFDRASFDVASEYVSFLTRFADLYSTLGASETGETRHASSVSRLAPDTTLAFWQIDERLALLAILRTQPASQGMLDFNVSLLRRSLLELRDLSRA</sequence>
<dbReference type="OrthoDB" id="26136at2759"/>
<dbReference type="InterPro" id="IPR006762">
    <property type="entry name" value="Gtr1_RagA"/>
</dbReference>
<protein>
    <recommendedName>
        <fullName evidence="4">GTP-binding protein</fullName>
    </recommendedName>
</protein>
<dbReference type="Gene3D" id="3.30.450.190">
    <property type="match status" value="1"/>
</dbReference>
<dbReference type="Gene3D" id="3.40.50.300">
    <property type="entry name" value="P-loop containing nucleotide triphosphate hydrolases"/>
    <property type="match status" value="1"/>
</dbReference>
<dbReference type="AlphaFoldDB" id="A0A316Z7J6"/>
<evidence type="ECO:0000256" key="2">
    <source>
        <dbReference type="ARBA" id="ARBA00022741"/>
    </source>
</evidence>